<dbReference type="Proteomes" id="UP001396334">
    <property type="component" value="Unassembled WGS sequence"/>
</dbReference>
<evidence type="ECO:0000313" key="4">
    <source>
        <dbReference type="Proteomes" id="UP001396334"/>
    </source>
</evidence>
<reference evidence="3 4" key="1">
    <citation type="journal article" date="2024" name="G3 (Bethesda)">
        <title>Genome assembly of Hibiscus sabdariffa L. provides insights into metabolisms of medicinal natural products.</title>
        <authorList>
            <person name="Kim T."/>
        </authorList>
    </citation>
    <scope>NUCLEOTIDE SEQUENCE [LARGE SCALE GENOMIC DNA]</scope>
    <source>
        <strain evidence="3">TK-2024</strain>
        <tissue evidence="3">Old leaves</tissue>
    </source>
</reference>
<feature type="domain" description="DUF4283" evidence="2">
    <location>
        <begin position="101"/>
        <end position="182"/>
    </location>
</feature>
<feature type="region of interest" description="Disordered" evidence="1">
    <location>
        <begin position="303"/>
        <end position="347"/>
    </location>
</feature>
<evidence type="ECO:0000313" key="3">
    <source>
        <dbReference type="EMBL" id="KAK9028597.1"/>
    </source>
</evidence>
<dbReference type="PANTHER" id="PTHR31286">
    <property type="entry name" value="GLYCINE-RICH CELL WALL STRUCTURAL PROTEIN 1.8-LIKE"/>
    <property type="match status" value="1"/>
</dbReference>
<evidence type="ECO:0000259" key="2">
    <source>
        <dbReference type="Pfam" id="PF14111"/>
    </source>
</evidence>
<organism evidence="3 4">
    <name type="scientific">Hibiscus sabdariffa</name>
    <name type="common">roselle</name>
    <dbReference type="NCBI Taxonomy" id="183260"/>
    <lineage>
        <taxon>Eukaryota</taxon>
        <taxon>Viridiplantae</taxon>
        <taxon>Streptophyta</taxon>
        <taxon>Embryophyta</taxon>
        <taxon>Tracheophyta</taxon>
        <taxon>Spermatophyta</taxon>
        <taxon>Magnoliopsida</taxon>
        <taxon>eudicotyledons</taxon>
        <taxon>Gunneridae</taxon>
        <taxon>Pentapetalae</taxon>
        <taxon>rosids</taxon>
        <taxon>malvids</taxon>
        <taxon>Malvales</taxon>
        <taxon>Malvaceae</taxon>
        <taxon>Malvoideae</taxon>
        <taxon>Hibiscus</taxon>
    </lineage>
</organism>
<feature type="compositionally biased region" description="Polar residues" evidence="1">
    <location>
        <begin position="326"/>
        <end position="347"/>
    </location>
</feature>
<sequence>MNAEFAAVSDEPQNHNKKRRQDEDPPDKGVRPSPDVTPQPTHPSSYKDTLLGDQNHVIHDDEVFPDEEDIDLNEGDVTRGFVDGLITIDFSDRVHDLAVKSLEQTIMIKILGRRIGYTNLRNKLYEIWKPVQAFKLMDIENDYFLVTFRSHSDFLRVLADGPWMVFGHYISVEPWTEDFTTTQPYPRTIIAWIRLPGLPVTLYKRGLITELGECVGRVLKLDYQTETGQRGRFARMAVRVDLNKPLVSKIVVNGRVQLVEYESLPLICFHCEKRQRRPQSKESAGKGLSGGVTISESRFAPILNENSNDPQTAAPNVSATAHHLATPSTKQSTIPKRSAQGKSIQHKQSVALLKRNNKPSVSTQQAATFHVRKPLQLNLGDFPILPRHAHKASSSKHPPSSLAVSRLDESRHSSIILHENSNPNILNSEHSMLVNNLATELSAKPPDPIISAPPISGHMQGNVQVDMPHDAHSSDVPVMIGDTHGSAMLE</sequence>
<comment type="caution">
    <text evidence="3">The sequence shown here is derived from an EMBL/GenBank/DDBJ whole genome shotgun (WGS) entry which is preliminary data.</text>
</comment>
<dbReference type="InterPro" id="IPR025558">
    <property type="entry name" value="DUF4283"/>
</dbReference>
<dbReference type="InterPro" id="IPR040256">
    <property type="entry name" value="At4g02000-like"/>
</dbReference>
<dbReference type="EMBL" id="JBBPBN010000011">
    <property type="protein sequence ID" value="KAK9028597.1"/>
    <property type="molecule type" value="Genomic_DNA"/>
</dbReference>
<feature type="region of interest" description="Disordered" evidence="1">
    <location>
        <begin position="1"/>
        <end position="48"/>
    </location>
</feature>
<feature type="compositionally biased region" description="Polar residues" evidence="1">
    <location>
        <begin position="304"/>
        <end position="319"/>
    </location>
</feature>
<protein>
    <recommendedName>
        <fullName evidence="2">DUF4283 domain-containing protein</fullName>
    </recommendedName>
</protein>
<keyword evidence="4" id="KW-1185">Reference proteome</keyword>
<proteinExistence type="predicted"/>
<dbReference type="Pfam" id="PF14111">
    <property type="entry name" value="DUF4283"/>
    <property type="match status" value="1"/>
</dbReference>
<feature type="compositionally biased region" description="Basic and acidic residues" evidence="1">
    <location>
        <begin position="20"/>
        <end position="30"/>
    </location>
</feature>
<name>A0ABR2SUI0_9ROSI</name>
<evidence type="ECO:0000256" key="1">
    <source>
        <dbReference type="SAM" id="MobiDB-lite"/>
    </source>
</evidence>
<dbReference type="PANTHER" id="PTHR31286:SF173">
    <property type="entry name" value="DUF4283 DOMAIN-CONTAINING PROTEIN"/>
    <property type="match status" value="1"/>
</dbReference>
<accession>A0ABR2SUI0</accession>
<gene>
    <name evidence="3" type="ORF">V6N11_025751</name>
</gene>